<evidence type="ECO:0000256" key="10">
    <source>
        <dbReference type="ARBA" id="ARBA00023136"/>
    </source>
</evidence>
<evidence type="ECO:0000259" key="13">
    <source>
        <dbReference type="PROSITE" id="PS51352"/>
    </source>
</evidence>
<comment type="function">
    <text evidence="12">Na(+)/H(+) antiporter that extrudes sodium in exchange for external protons.</text>
</comment>
<dbReference type="PROSITE" id="PS51352">
    <property type="entry name" value="THIOREDOXIN_2"/>
    <property type="match status" value="1"/>
</dbReference>
<dbReference type="InterPro" id="IPR004670">
    <property type="entry name" value="NhaA"/>
</dbReference>
<keyword evidence="6 12" id="KW-0812">Transmembrane</keyword>
<evidence type="ECO:0000256" key="3">
    <source>
        <dbReference type="ARBA" id="ARBA00022448"/>
    </source>
</evidence>
<dbReference type="NCBIfam" id="TIGR00773">
    <property type="entry name" value="NhaA"/>
    <property type="match status" value="1"/>
</dbReference>
<feature type="transmembrane region" description="Helical" evidence="12">
    <location>
        <begin position="148"/>
        <end position="169"/>
    </location>
</feature>
<proteinExistence type="inferred from homology"/>
<dbReference type="OrthoDB" id="117402at2"/>
<evidence type="ECO:0000256" key="5">
    <source>
        <dbReference type="ARBA" id="ARBA00022475"/>
    </source>
</evidence>
<dbReference type="EMBL" id="SMKY01000264">
    <property type="protein sequence ID" value="TDD68687.1"/>
    <property type="molecule type" value="Genomic_DNA"/>
</dbReference>
<reference evidence="14 15" key="1">
    <citation type="submission" date="2019-03" db="EMBL/GenBank/DDBJ databases">
        <title>Draft genome sequences of novel Actinobacteria.</title>
        <authorList>
            <person name="Sahin N."/>
            <person name="Ay H."/>
            <person name="Saygin H."/>
        </authorList>
    </citation>
    <scope>NUCLEOTIDE SEQUENCE [LARGE SCALE GENOMIC DNA]</scope>
    <source>
        <strain evidence="14 15">DSM 45941</strain>
    </source>
</reference>
<dbReference type="PANTHER" id="PTHR30341">
    <property type="entry name" value="SODIUM ION/PROTON ANTIPORTER NHAA-RELATED"/>
    <property type="match status" value="1"/>
</dbReference>
<evidence type="ECO:0000256" key="11">
    <source>
        <dbReference type="ARBA" id="ARBA00023201"/>
    </source>
</evidence>
<feature type="transmembrane region" description="Helical" evidence="12">
    <location>
        <begin position="234"/>
        <end position="253"/>
    </location>
</feature>
<dbReference type="Pfam" id="PF13462">
    <property type="entry name" value="Thioredoxin_4"/>
    <property type="match status" value="1"/>
</dbReference>
<evidence type="ECO:0000313" key="15">
    <source>
        <dbReference type="Proteomes" id="UP000295578"/>
    </source>
</evidence>
<evidence type="ECO:0000313" key="14">
    <source>
        <dbReference type="EMBL" id="TDD68687.1"/>
    </source>
</evidence>
<dbReference type="GO" id="GO:0006885">
    <property type="term" value="P:regulation of pH"/>
    <property type="evidence" value="ECO:0007669"/>
    <property type="project" value="UniProtKB-UniRule"/>
</dbReference>
<comment type="similarity">
    <text evidence="12">Belongs to the NhaA Na(+)/H(+) (TC 2.A.33) antiporter family.</text>
</comment>
<keyword evidence="8 12" id="KW-0915">Sodium</keyword>
<dbReference type="GO" id="GO:0015385">
    <property type="term" value="F:sodium:proton antiporter activity"/>
    <property type="evidence" value="ECO:0007669"/>
    <property type="project" value="UniProtKB-UniRule"/>
</dbReference>
<keyword evidence="11 12" id="KW-0739">Sodium transport</keyword>
<dbReference type="AlphaFoldDB" id="A0A4V2YS31"/>
<accession>A0A4V2YS31</accession>
<feature type="transmembrane region" description="Helical" evidence="12">
    <location>
        <begin position="63"/>
        <end position="85"/>
    </location>
</feature>
<name>A0A4V2YS31_9ACTN</name>
<comment type="caution">
    <text evidence="14">The sequence shown here is derived from an EMBL/GenBank/DDBJ whole genome shotgun (WGS) entry which is preliminary data.</text>
</comment>
<dbReference type="InterPro" id="IPR013766">
    <property type="entry name" value="Thioredoxin_domain"/>
</dbReference>
<feature type="transmembrane region" description="Helical" evidence="12">
    <location>
        <begin position="260"/>
        <end position="289"/>
    </location>
</feature>
<dbReference type="InterPro" id="IPR036249">
    <property type="entry name" value="Thioredoxin-like_sf"/>
</dbReference>
<keyword evidence="7 12" id="KW-1133">Transmembrane helix</keyword>
<keyword evidence="9 12" id="KW-0406">Ion transport</keyword>
<sequence length="666" mass="71037">MRPCRAALRPDAGRGLDRSHRDRLAARPAAIRRGARVTDGRAGQPFADRTAWARNLRTPLREFLRTETGGAVVLLVATLAALAWANADASSYERVWETRLSVRFGDAGLAQDLREWVNGGLMTVFFFVVGLEARREFDMGELRDRRRFALPLAAGVGGMVVPVAVYLAFNAGGPAVHGWGVAMSTDTAFALGVLALVGRSFPVRLRTYLLTATVVDDVIALVVIAIVYSGDVALPPLLLGAGILAVTVLVRAFGVRQIGVYVVLGVAAWAAVQSAGVEPVVVGLVMGLLTYAHPAARDDLERATEVFRLFREQPTPEFARSARTGVAAAISPNERLQLVIHPWASYVIVPLFALANAGITISAEFLGRAFTSPLTLGIVAGYVAGKPVGIVGASWLVTRVSRGRLRPPVGWAAVGGGGAIAGIGFTVALLIATLSFTGARLEEAKIGVLSAALCATVVTWVVVRATALLPPRLRLRAMVGTAQSIIDLAAPVDPDRDHIRGPARAPVTVVEYGDFECPYCGQAESVIRELLTDHGDVRYVWRHLPLNDIHPQAQLAAEAAEAAAGQGRFWEMHDLLLDRQDELAPKDLVRHAGDLGLDADRFRADLRRHNGAGRIAEDVDSADLSGVSGTPTFFINGRRHVGAYDIATLSAAVRGARKRAAVKSRG</sequence>
<dbReference type="Proteomes" id="UP000295578">
    <property type="component" value="Unassembled WGS sequence"/>
</dbReference>
<keyword evidence="5 12" id="KW-1003">Cell membrane</keyword>
<dbReference type="InterPro" id="IPR023171">
    <property type="entry name" value="Na/H_antiporter_dom_sf"/>
</dbReference>
<feature type="transmembrane region" description="Helical" evidence="12">
    <location>
        <begin position="446"/>
        <end position="469"/>
    </location>
</feature>
<feature type="transmembrane region" description="Helical" evidence="12">
    <location>
        <begin position="374"/>
        <end position="397"/>
    </location>
</feature>
<feature type="domain" description="Thioredoxin" evidence="13">
    <location>
        <begin position="471"/>
        <end position="658"/>
    </location>
</feature>
<dbReference type="Gene3D" id="3.40.30.10">
    <property type="entry name" value="Glutaredoxin"/>
    <property type="match status" value="1"/>
</dbReference>
<dbReference type="SUPFAM" id="SSF52833">
    <property type="entry name" value="Thioredoxin-like"/>
    <property type="match status" value="1"/>
</dbReference>
<dbReference type="HAMAP" id="MF_01844">
    <property type="entry name" value="NhaA"/>
    <property type="match status" value="1"/>
</dbReference>
<keyword evidence="15" id="KW-1185">Reference proteome</keyword>
<evidence type="ECO:0000256" key="1">
    <source>
        <dbReference type="ARBA" id="ARBA00004429"/>
    </source>
</evidence>
<evidence type="ECO:0000256" key="12">
    <source>
        <dbReference type="HAMAP-Rule" id="MF_01844"/>
    </source>
</evidence>
<feature type="transmembrane region" description="Helical" evidence="12">
    <location>
        <begin position="343"/>
        <end position="367"/>
    </location>
</feature>
<keyword evidence="3 12" id="KW-0813">Transport</keyword>
<dbReference type="InterPro" id="IPR012336">
    <property type="entry name" value="Thioredoxin-like_fold"/>
</dbReference>
<dbReference type="GO" id="GO:0005886">
    <property type="term" value="C:plasma membrane"/>
    <property type="evidence" value="ECO:0007669"/>
    <property type="project" value="UniProtKB-SubCell"/>
</dbReference>
<comment type="subcellular location">
    <subcellularLocation>
        <location evidence="1">Cell inner membrane</location>
        <topology evidence="1">Multi-pass membrane protein</topology>
    </subcellularLocation>
    <subcellularLocation>
        <location evidence="12">Cell membrane</location>
        <topology evidence="12">Multi-pass membrane protein</topology>
    </subcellularLocation>
</comment>
<evidence type="ECO:0000256" key="4">
    <source>
        <dbReference type="ARBA" id="ARBA00022449"/>
    </source>
</evidence>
<evidence type="ECO:0000256" key="6">
    <source>
        <dbReference type="ARBA" id="ARBA00022692"/>
    </source>
</evidence>
<evidence type="ECO:0000256" key="9">
    <source>
        <dbReference type="ARBA" id="ARBA00023065"/>
    </source>
</evidence>
<feature type="transmembrane region" description="Helical" evidence="12">
    <location>
        <begin position="116"/>
        <end position="133"/>
    </location>
</feature>
<protein>
    <recommendedName>
        <fullName evidence="12">Na(+)/H(+) antiporter NhaA</fullName>
    </recommendedName>
    <alternativeName>
        <fullName evidence="12">Sodium/proton antiporter NhaA</fullName>
    </alternativeName>
</protein>
<feature type="transmembrane region" description="Helical" evidence="12">
    <location>
        <begin position="208"/>
        <end position="228"/>
    </location>
</feature>
<evidence type="ECO:0000256" key="8">
    <source>
        <dbReference type="ARBA" id="ARBA00023053"/>
    </source>
</evidence>
<dbReference type="Pfam" id="PF06965">
    <property type="entry name" value="Na_H_antiport_1"/>
    <property type="match status" value="1"/>
</dbReference>
<gene>
    <name evidence="12 14" type="primary">nhaA</name>
    <name evidence="14" type="ORF">E1293_36725</name>
</gene>
<feature type="transmembrane region" description="Helical" evidence="12">
    <location>
        <begin position="175"/>
        <end position="196"/>
    </location>
</feature>
<dbReference type="Gene3D" id="1.20.1530.10">
    <property type="entry name" value="Na+/H+ antiporter like domain"/>
    <property type="match status" value="1"/>
</dbReference>
<dbReference type="PANTHER" id="PTHR30341:SF0">
    <property type="entry name" value="NA(+)_H(+) ANTIPORTER NHAA"/>
    <property type="match status" value="1"/>
</dbReference>
<comment type="catalytic activity">
    <reaction evidence="12">
        <text>Na(+)(in) + 2 H(+)(out) = Na(+)(out) + 2 H(+)(in)</text>
        <dbReference type="Rhea" id="RHEA:29251"/>
        <dbReference type="ChEBI" id="CHEBI:15378"/>
        <dbReference type="ChEBI" id="CHEBI:29101"/>
    </reaction>
</comment>
<keyword evidence="4 12" id="KW-0050">Antiport</keyword>
<evidence type="ECO:0000256" key="2">
    <source>
        <dbReference type="ARBA" id="ARBA00007006"/>
    </source>
</evidence>
<evidence type="ECO:0000256" key="7">
    <source>
        <dbReference type="ARBA" id="ARBA00022989"/>
    </source>
</evidence>
<keyword evidence="10 12" id="KW-0472">Membrane</keyword>
<feature type="transmembrane region" description="Helical" evidence="12">
    <location>
        <begin position="409"/>
        <end position="434"/>
    </location>
</feature>
<comment type="similarity">
    <text evidence="2">In the N-terminal section; belongs to the NhaA Na(+)/H(+) (TC 2.A.33) antiporter family.</text>
</comment>
<organism evidence="14 15">
    <name type="scientific">Actinomadura darangshiensis</name>
    <dbReference type="NCBI Taxonomy" id="705336"/>
    <lineage>
        <taxon>Bacteria</taxon>
        <taxon>Bacillati</taxon>
        <taxon>Actinomycetota</taxon>
        <taxon>Actinomycetes</taxon>
        <taxon>Streptosporangiales</taxon>
        <taxon>Thermomonosporaceae</taxon>
        <taxon>Actinomadura</taxon>
    </lineage>
</organism>